<reference evidence="2 3" key="1">
    <citation type="submission" date="2021-01" db="EMBL/GenBank/DDBJ databases">
        <title>Antibiotic resistance and phylogeny of Pseudomonas spp. isolated over three decades from chicken meat in the Norwegian food chain.</title>
        <authorList>
            <person name="Moen B."/>
        </authorList>
    </citation>
    <scope>NUCLEOTIDE SEQUENCE [LARGE SCALE GENOMIC DNA]</scope>
    <source>
        <strain evidence="2 3">MF6766</strain>
    </source>
</reference>
<name>A0ABS1H093_9PSED</name>
<proteinExistence type="predicted"/>
<protein>
    <submittedName>
        <fullName evidence="2">Uncharacterized protein</fullName>
    </submittedName>
</protein>
<evidence type="ECO:0000313" key="2">
    <source>
        <dbReference type="EMBL" id="MBK3462626.1"/>
    </source>
</evidence>
<gene>
    <name evidence="2" type="ORF">JJD71_26525</name>
</gene>
<evidence type="ECO:0000313" key="3">
    <source>
        <dbReference type="Proteomes" id="UP000620382"/>
    </source>
</evidence>
<feature type="transmembrane region" description="Helical" evidence="1">
    <location>
        <begin position="31"/>
        <end position="50"/>
    </location>
</feature>
<comment type="caution">
    <text evidence="2">The sequence shown here is derived from an EMBL/GenBank/DDBJ whole genome shotgun (WGS) entry which is preliminary data.</text>
</comment>
<dbReference type="EMBL" id="JAENSR010000009">
    <property type="protein sequence ID" value="MBK3462626.1"/>
    <property type="molecule type" value="Genomic_DNA"/>
</dbReference>
<evidence type="ECO:0000256" key="1">
    <source>
        <dbReference type="SAM" id="Phobius"/>
    </source>
</evidence>
<keyword evidence="1" id="KW-1133">Transmembrane helix</keyword>
<keyword evidence="1" id="KW-0472">Membrane</keyword>
<dbReference type="Proteomes" id="UP000620382">
    <property type="component" value="Unassembled WGS sequence"/>
</dbReference>
<keyword evidence="3" id="KW-1185">Reference proteome</keyword>
<organism evidence="2 3">
    <name type="scientific">Pseudomonas haemolytica</name>
    <dbReference type="NCBI Taxonomy" id="2600065"/>
    <lineage>
        <taxon>Bacteria</taxon>
        <taxon>Pseudomonadati</taxon>
        <taxon>Pseudomonadota</taxon>
        <taxon>Gammaproteobacteria</taxon>
        <taxon>Pseudomonadales</taxon>
        <taxon>Pseudomonadaceae</taxon>
        <taxon>Pseudomonas</taxon>
    </lineage>
</organism>
<feature type="transmembrane region" description="Helical" evidence="1">
    <location>
        <begin position="81"/>
        <end position="102"/>
    </location>
</feature>
<feature type="transmembrane region" description="Helical" evidence="1">
    <location>
        <begin position="7"/>
        <end position="25"/>
    </location>
</feature>
<keyword evidence="1" id="KW-0812">Transmembrane</keyword>
<accession>A0ABS1H093</accession>
<sequence length="108" mass="12055">MNTKPKNVFLLLSVGIISFAITHLLPKECYSTLLTVGSLLLWGVVFLMVIKRGIEILSNFAFTITSDLEHAEINKITNKGIYDMTLLSIRFIVAMALIISMAEMSFLT</sequence>
<dbReference type="RefSeq" id="WP_200657662.1">
    <property type="nucleotide sequence ID" value="NZ_JAENSR010000009.1"/>
</dbReference>